<organism evidence="1 2">
    <name type="scientific">Lates calcarifer</name>
    <name type="common">Barramundi</name>
    <name type="synonym">Holocentrus calcarifer</name>
    <dbReference type="NCBI Taxonomy" id="8187"/>
    <lineage>
        <taxon>Eukaryota</taxon>
        <taxon>Metazoa</taxon>
        <taxon>Chordata</taxon>
        <taxon>Craniata</taxon>
        <taxon>Vertebrata</taxon>
        <taxon>Euteleostomi</taxon>
        <taxon>Actinopterygii</taxon>
        <taxon>Neopterygii</taxon>
        <taxon>Teleostei</taxon>
        <taxon>Neoteleostei</taxon>
        <taxon>Acanthomorphata</taxon>
        <taxon>Carangaria</taxon>
        <taxon>Carangaria incertae sedis</taxon>
        <taxon>Centropomidae</taxon>
        <taxon>Lates</taxon>
    </lineage>
</organism>
<dbReference type="STRING" id="8187.ENSLCAP00010052443"/>
<evidence type="ECO:0000313" key="2">
    <source>
        <dbReference type="Proteomes" id="UP000314980"/>
    </source>
</evidence>
<proteinExistence type="predicted"/>
<dbReference type="Proteomes" id="UP000314980">
    <property type="component" value="Unassembled WGS sequence"/>
</dbReference>
<dbReference type="Ensembl" id="ENSLCAT00010053803.1">
    <property type="protein sequence ID" value="ENSLCAP00010052443.1"/>
    <property type="gene ID" value="ENSLCAG00010024416.1"/>
</dbReference>
<keyword evidence="2" id="KW-1185">Reference proteome</keyword>
<dbReference type="AlphaFoldDB" id="A0A4W6FNY5"/>
<name>A0A4W6FNY5_LATCA</name>
<reference evidence="1" key="3">
    <citation type="submission" date="2025-09" db="UniProtKB">
        <authorList>
            <consortium name="Ensembl"/>
        </authorList>
    </citation>
    <scope>IDENTIFICATION</scope>
</reference>
<reference evidence="1" key="2">
    <citation type="submission" date="2025-08" db="UniProtKB">
        <authorList>
            <consortium name="Ensembl"/>
        </authorList>
    </citation>
    <scope>IDENTIFICATION</scope>
</reference>
<protein>
    <submittedName>
        <fullName evidence="1">Uncharacterized protein</fullName>
    </submittedName>
</protein>
<dbReference type="GeneTree" id="ENSGT00940000176954"/>
<reference evidence="2" key="1">
    <citation type="submission" date="2015-09" db="EMBL/GenBank/DDBJ databases">
        <authorList>
            <person name="Sai Rama Sridatta P."/>
        </authorList>
    </citation>
    <scope>NUCLEOTIDE SEQUENCE [LARGE SCALE GENOMIC DNA]</scope>
</reference>
<sequence length="128" mass="14414">MAEDHGLCNGEASVQIAERCELVLLLLAEHVKLLDGVQRLLLALQPDDVWEHLTLVLGAPVEDRAWCSNDDLLLQLDSSHILTPVASNGVGQFHIWTKFPHLLDDLTNLQSELIRWRDAEALKKTNEF</sequence>
<accession>A0A4W6FNY5</accession>
<evidence type="ECO:0000313" key="1">
    <source>
        <dbReference type="Ensembl" id="ENSLCAP00010052443.1"/>
    </source>
</evidence>
<dbReference type="InParanoid" id="A0A4W6FNY5"/>